<reference evidence="7 8" key="2">
    <citation type="journal article" date="2015" name="MBio">
        <title>Genome-Resolved Metagenomic Analysis Reveals Roles for Candidate Phyla and Other Microbial Community Members in Biogeochemical Transformations in Oil Reservoirs.</title>
        <authorList>
            <person name="Hu P."/>
            <person name="Tom L."/>
            <person name="Singh A."/>
            <person name="Thomas B.C."/>
            <person name="Baker B.J."/>
            <person name="Piceno Y.M."/>
            <person name="Andersen G.L."/>
            <person name="Banfield J.F."/>
        </authorList>
    </citation>
    <scope>NUCLEOTIDE SEQUENCE [LARGE SCALE GENOMIC DNA]</scope>
</reference>
<dbReference type="InterPro" id="IPR057326">
    <property type="entry name" value="KR_dom"/>
</dbReference>
<dbReference type="CDD" id="cd05333">
    <property type="entry name" value="BKR_SDR_c"/>
    <property type="match status" value="1"/>
</dbReference>
<gene>
    <name evidence="5" type="ORF">XD86_0125</name>
    <name evidence="6" type="ORF">XE02_0410</name>
</gene>
<evidence type="ECO:0000313" key="8">
    <source>
        <dbReference type="Proteomes" id="UP000055014"/>
    </source>
</evidence>
<evidence type="ECO:0000313" key="6">
    <source>
        <dbReference type="EMBL" id="KUK90731.1"/>
    </source>
</evidence>
<dbReference type="GO" id="GO:0006633">
    <property type="term" value="P:fatty acid biosynthetic process"/>
    <property type="evidence" value="ECO:0007669"/>
    <property type="project" value="TreeGrafter"/>
</dbReference>
<dbReference type="SUPFAM" id="SSF51735">
    <property type="entry name" value="NAD(P)-binding Rossmann-fold domains"/>
    <property type="match status" value="1"/>
</dbReference>
<organism evidence="5 7">
    <name type="scientific">Mesotoga infera</name>
    <dbReference type="NCBI Taxonomy" id="1236046"/>
    <lineage>
        <taxon>Bacteria</taxon>
        <taxon>Thermotogati</taxon>
        <taxon>Thermotogota</taxon>
        <taxon>Thermotogae</taxon>
        <taxon>Kosmotogales</taxon>
        <taxon>Kosmotogaceae</taxon>
        <taxon>Mesotoga</taxon>
    </lineage>
</organism>
<name>A0A117LUP1_9BACT</name>
<evidence type="ECO:0000256" key="2">
    <source>
        <dbReference type="ARBA" id="ARBA00022857"/>
    </source>
</evidence>
<evidence type="ECO:0000259" key="4">
    <source>
        <dbReference type="SMART" id="SM00822"/>
    </source>
</evidence>
<sequence length="257" mass="27535">MGQELGGEKVRMEGKVVIITGGASGLGKAAVEKFAGEGAIVYACDMDAEGLDNLKKEFSALPGKVIPKKLNVTDRPAIAELISEIKNEFGQIYGLVNNAGVTRDALIQRMSEEDWDMVINVNLKGVFNMTQAVAPVMIDQGYGSIVNTSSIVGVYGNIGQSNYSASKGGVIAMTKTWAKELTRKGAKIRVNAVAPGFIKTPMTEKMPEKILTALEEKIPLKRMGLPEEIANVYFFLISDESSYLTGQIIGVDGGLVI</sequence>
<protein>
    <submittedName>
        <fullName evidence="5">3-oxoacyl-(Acyl-carrier-protein) reductase FabG</fullName>
    </submittedName>
</protein>
<dbReference type="AlphaFoldDB" id="A0A117LUP1"/>
<dbReference type="NCBIfam" id="NF009466">
    <property type="entry name" value="PRK12826.1-2"/>
    <property type="match status" value="1"/>
</dbReference>
<evidence type="ECO:0000256" key="3">
    <source>
        <dbReference type="ARBA" id="ARBA00023002"/>
    </source>
</evidence>
<accession>A0A117LUP1</accession>
<dbReference type="PANTHER" id="PTHR42760:SF83">
    <property type="entry name" value="(3R)-3-HYDROXYACYL-COA DEHYDROGENASE"/>
    <property type="match status" value="1"/>
</dbReference>
<dbReference type="GO" id="GO:0048038">
    <property type="term" value="F:quinone binding"/>
    <property type="evidence" value="ECO:0007669"/>
    <property type="project" value="TreeGrafter"/>
</dbReference>
<dbReference type="FunFam" id="3.40.50.720:FF:000115">
    <property type="entry name" value="3-oxoacyl-[acyl-carrier-protein] reductase FabG"/>
    <property type="match status" value="1"/>
</dbReference>
<evidence type="ECO:0000313" key="7">
    <source>
        <dbReference type="Proteomes" id="UP000054260"/>
    </source>
</evidence>
<dbReference type="NCBIfam" id="NF005559">
    <property type="entry name" value="PRK07231.1"/>
    <property type="match status" value="1"/>
</dbReference>
<dbReference type="PATRIC" id="fig|1236046.5.peg.1557"/>
<dbReference type="GO" id="GO:0016616">
    <property type="term" value="F:oxidoreductase activity, acting on the CH-OH group of donors, NAD or NADP as acceptor"/>
    <property type="evidence" value="ECO:0007669"/>
    <property type="project" value="TreeGrafter"/>
</dbReference>
<dbReference type="PROSITE" id="PS00061">
    <property type="entry name" value="ADH_SHORT"/>
    <property type="match status" value="1"/>
</dbReference>
<dbReference type="InterPro" id="IPR036291">
    <property type="entry name" value="NAD(P)-bd_dom_sf"/>
</dbReference>
<reference evidence="5" key="1">
    <citation type="journal article" date="2015" name="MBio">
        <title>Genome-resolved metagenomic analysis reveals roles for candidate phyla and other microbial community members in biogeochemical transformations in oil reservoirs.</title>
        <authorList>
            <person name="Hu P."/>
            <person name="Tom L."/>
            <person name="Singh A."/>
            <person name="Thomas B.C."/>
            <person name="Baker B.J."/>
            <person name="Piceno Y.M."/>
            <person name="Andersen G.L."/>
            <person name="Banfield J.F."/>
        </authorList>
    </citation>
    <scope>NUCLEOTIDE SEQUENCE [LARGE SCALE GENOMIC DNA]</scope>
    <source>
        <strain evidence="5">46_47</strain>
        <strain evidence="6">46_70</strain>
    </source>
</reference>
<dbReference type="SMART" id="SM00822">
    <property type="entry name" value="PKS_KR"/>
    <property type="match status" value="1"/>
</dbReference>
<dbReference type="PRINTS" id="PR00081">
    <property type="entry name" value="GDHRDH"/>
</dbReference>
<dbReference type="InterPro" id="IPR020904">
    <property type="entry name" value="Sc_DH/Rdtase_CS"/>
</dbReference>
<keyword evidence="3" id="KW-0560">Oxidoreductase</keyword>
<keyword evidence="2" id="KW-0521">NADP</keyword>
<dbReference type="Proteomes" id="UP000055014">
    <property type="component" value="Unassembled WGS sequence"/>
</dbReference>
<evidence type="ECO:0000256" key="1">
    <source>
        <dbReference type="ARBA" id="ARBA00006484"/>
    </source>
</evidence>
<dbReference type="Proteomes" id="UP000054260">
    <property type="component" value="Unassembled WGS sequence"/>
</dbReference>
<dbReference type="PRINTS" id="PR00080">
    <property type="entry name" value="SDRFAMILY"/>
</dbReference>
<dbReference type="EMBL" id="LGGH01000008">
    <property type="protein sequence ID" value="KUK68530.1"/>
    <property type="molecule type" value="Genomic_DNA"/>
</dbReference>
<dbReference type="Gene3D" id="3.40.50.720">
    <property type="entry name" value="NAD(P)-binding Rossmann-like Domain"/>
    <property type="match status" value="1"/>
</dbReference>
<proteinExistence type="inferred from homology"/>
<dbReference type="PANTHER" id="PTHR42760">
    <property type="entry name" value="SHORT-CHAIN DEHYDROGENASES/REDUCTASES FAMILY MEMBER"/>
    <property type="match status" value="1"/>
</dbReference>
<dbReference type="Pfam" id="PF13561">
    <property type="entry name" value="adh_short_C2"/>
    <property type="match status" value="1"/>
</dbReference>
<comment type="similarity">
    <text evidence="1">Belongs to the short-chain dehydrogenases/reductases (SDR) family.</text>
</comment>
<dbReference type="EMBL" id="LGGW01000022">
    <property type="protein sequence ID" value="KUK90731.1"/>
    <property type="molecule type" value="Genomic_DNA"/>
</dbReference>
<comment type="caution">
    <text evidence="5">The sequence shown here is derived from an EMBL/GenBank/DDBJ whole genome shotgun (WGS) entry which is preliminary data.</text>
</comment>
<evidence type="ECO:0000313" key="5">
    <source>
        <dbReference type="EMBL" id="KUK68530.1"/>
    </source>
</evidence>
<feature type="domain" description="Ketoreductase" evidence="4">
    <location>
        <begin position="15"/>
        <end position="201"/>
    </location>
</feature>
<dbReference type="InterPro" id="IPR002347">
    <property type="entry name" value="SDR_fam"/>
</dbReference>